<feature type="domain" description="Bridge-like lipid transfer protein family member 1 N-terminal" evidence="2">
    <location>
        <begin position="19"/>
        <end position="532"/>
    </location>
</feature>
<reference evidence="3 4" key="1">
    <citation type="journal article" date="2022" name="Allergy">
        <title>Genome assembly and annotation of Periplaneta americana reveal a comprehensive cockroach allergen profile.</title>
        <authorList>
            <person name="Wang L."/>
            <person name="Xiong Q."/>
            <person name="Saelim N."/>
            <person name="Wang L."/>
            <person name="Nong W."/>
            <person name="Wan A.T."/>
            <person name="Shi M."/>
            <person name="Liu X."/>
            <person name="Cao Q."/>
            <person name="Hui J.H.L."/>
            <person name="Sookrung N."/>
            <person name="Leung T.F."/>
            <person name="Tungtrongchitr A."/>
            <person name="Tsui S.K.W."/>
        </authorList>
    </citation>
    <scope>NUCLEOTIDE SEQUENCE [LARGE SCALE GENOMIC DNA]</scope>
    <source>
        <strain evidence="3">PWHHKU_190912</strain>
    </source>
</reference>
<feature type="region of interest" description="Disordered" evidence="1">
    <location>
        <begin position="571"/>
        <end position="602"/>
    </location>
</feature>
<comment type="caution">
    <text evidence="3">The sequence shown here is derived from an EMBL/GenBank/DDBJ whole genome shotgun (WGS) entry which is preliminary data.</text>
</comment>
<keyword evidence="4" id="KW-1185">Reference proteome</keyword>
<protein>
    <recommendedName>
        <fullName evidence="2">Bridge-like lipid transfer protein family member 1 N-terminal domain-containing protein</fullName>
    </recommendedName>
</protein>
<evidence type="ECO:0000256" key="1">
    <source>
        <dbReference type="SAM" id="MobiDB-lite"/>
    </source>
</evidence>
<gene>
    <name evidence="3" type="ORF">ANN_07397</name>
</gene>
<evidence type="ECO:0000313" key="4">
    <source>
        <dbReference type="Proteomes" id="UP001148838"/>
    </source>
</evidence>
<dbReference type="PANTHER" id="PTHR31640">
    <property type="entry name" value="TRANSMEMBRANE PROTEIN KIAA1109"/>
    <property type="match status" value="1"/>
</dbReference>
<feature type="region of interest" description="Disordered" evidence="1">
    <location>
        <begin position="877"/>
        <end position="898"/>
    </location>
</feature>
<proteinExistence type="predicted"/>
<dbReference type="InterPro" id="IPR047104">
    <property type="entry name" value="BLTP1_N"/>
</dbReference>
<sequence>MKERSMNLLTFHSIDLSHSDTRLSVMLNGFELHVYNRCEMYGNLEKAFGLEPQMFPREDDSSGSGSGGAESENENGATNSNSRRRPQTAALSQGHSWRDLIPVIKVDVASGRVVFGNRLVPTTLSINVEEAHFVYSTKPAASRLDHFMHFTKCKAENFKVILAPSPKYTGMVDDPPRYMGEGFVILSSNNIELYYYMDEAGVVPEEPEMLQLANGDIVESAPPIWGMDIKCGKGTDFSYGPWADRQRDHLFKFFFPNDCQPLKITKAPQPGEKRSATSFDIRLSTLNEATVDILFSKNKETNAVHVNVGPGSYLEVTMPWVVGQDGYTTKITGQLLHLEATTSLQYRSLVESETLEFTVKCHYPIKWNDHQEWILNLTGCKATVNLIYAHKWFFQDLVNDWASKSRPDLLHFVPYTWMITLLMKEFELITLCNEYNWVDCSSQNQENAHMAFCGDLFDLSFDLPFCDFLPSTIPLRFWIQGESVDLALYLPEICTSRSILLALDANAKLLGRDGNLRQRNDGTRKWRNVCQRRGIAPIEIYRQLCQIVGPNVMSKQMENIFGEDQAFTDMHQSRAASSTSVDPTAAAAAPASGGDRAVDVSTSTGAADDADLLKPKEFDPRQYRPFEVTVSITMHDIQAHLVKNCNEGDPPCPVILLERFGFEMKKGYKETQLQLLLSPAILLTSDKVPRPTKESHLTQGHLMLSGFQVRGHAMFSDEGRTLDEETLEYAWLVEIQLGKLSGKLTAPQITLIVLSFFLSYRHKFTSTLVQSFLTGQLVTTELVSPLGGELVEHCSESDPDTRYRCPSGDDIKYRMTRVAVDAVDLYLLENGTAFQIWASPIRIATCNLHGHLVKSGVTGVLPAVQVRQFVATGSNFSGGNANHSNTNTTGSGRSQHNASRYLRTHDEAHKRLWFLWSGEGSSTKTVGRCGCIGGCAFFGGNRNGAKFFKPSRQDFQEGVNMAAFRIHEPGRDPGFGQSILHEGQLVFHTPPYGSQDVSLQEPVNGWDTVVGNPRGTGTTGLKKFPGIHVPNKSMICRILEKFRETGSVLNIKKTRKPSILTEEKLDEIGATLRYDHTSLLLQRCSTKNCATLVLRRVNNGATRKVAAAEPAARYFSMLRAT</sequence>
<dbReference type="InterPro" id="IPR033616">
    <property type="entry name" value="BLTP1"/>
</dbReference>
<accession>A0ABQ8T045</accession>
<feature type="compositionally biased region" description="Low complexity" evidence="1">
    <location>
        <begin position="575"/>
        <end position="595"/>
    </location>
</feature>
<name>A0ABQ8T045_PERAM</name>
<dbReference type="PANTHER" id="PTHR31640:SF1">
    <property type="entry name" value="BRIDGE-LIKE LIPID TRANSFER PROTEIN FAMILY MEMBER 1"/>
    <property type="match status" value="1"/>
</dbReference>
<dbReference type="EMBL" id="JAJSOF020000017">
    <property type="protein sequence ID" value="KAJ4439277.1"/>
    <property type="molecule type" value="Genomic_DNA"/>
</dbReference>
<feature type="domain" description="Bridge-like lipid transfer protein family member 1 N-terminal" evidence="2">
    <location>
        <begin position="556"/>
        <end position="872"/>
    </location>
</feature>
<evidence type="ECO:0000259" key="2">
    <source>
        <dbReference type="Pfam" id="PF20413"/>
    </source>
</evidence>
<dbReference type="Proteomes" id="UP001148838">
    <property type="component" value="Unassembled WGS sequence"/>
</dbReference>
<organism evidence="3 4">
    <name type="scientific">Periplaneta americana</name>
    <name type="common">American cockroach</name>
    <name type="synonym">Blatta americana</name>
    <dbReference type="NCBI Taxonomy" id="6978"/>
    <lineage>
        <taxon>Eukaryota</taxon>
        <taxon>Metazoa</taxon>
        <taxon>Ecdysozoa</taxon>
        <taxon>Arthropoda</taxon>
        <taxon>Hexapoda</taxon>
        <taxon>Insecta</taxon>
        <taxon>Pterygota</taxon>
        <taxon>Neoptera</taxon>
        <taxon>Polyneoptera</taxon>
        <taxon>Dictyoptera</taxon>
        <taxon>Blattodea</taxon>
        <taxon>Blattoidea</taxon>
        <taxon>Blattidae</taxon>
        <taxon>Blattinae</taxon>
        <taxon>Periplaneta</taxon>
    </lineage>
</organism>
<dbReference type="Pfam" id="PF20413">
    <property type="entry name" value="BLTP1_N"/>
    <property type="match status" value="2"/>
</dbReference>
<evidence type="ECO:0000313" key="3">
    <source>
        <dbReference type="EMBL" id="KAJ4439277.1"/>
    </source>
</evidence>
<feature type="region of interest" description="Disordered" evidence="1">
    <location>
        <begin position="54"/>
        <end position="93"/>
    </location>
</feature>